<sequence>MLLDGRYRLKELAGTGANAKVYRAEDEVLGREVAVKVIQRPSMNEEEFHHDDAEIKLLARLNHVNLVTLLDAGIDRFEAGHPQIYLVMEMIEGADLKARLAEGSLPPRHVAQIGHDLAEGLAYIHNNSVVHRDVKPGNIMLFNYDDDGSRLRAKLTDFGIAVVISEDAHVSGIYGTAGYLSPEQAKGEPVGPASDIYSLGLVLLECLTGKTAFPGPPLEAAVARLLRDPVIPADLGPEWVSLLTAMTAADPEARPTGRDVALALADMVMSFRGRRRVDASVIPVDEPLRMEAVNRYDILDTPPDGAFDRITALAARLLSTPIAIVSVVDHDRIWFKSHHGLDIEQIDREPGLCASAILQNGPWIINNAPADPRALTNSLVASDFGLKFYAGVPLKTRDGYNLGTLCVLDFEPREITAADTLTLEDLAAVVMNDLELRLESRRHLSEQPIAV</sequence>
<dbReference type="Pfam" id="PF00069">
    <property type="entry name" value="Pkinase"/>
    <property type="match status" value="1"/>
</dbReference>
<evidence type="ECO:0000256" key="5">
    <source>
        <dbReference type="ARBA" id="ARBA00022840"/>
    </source>
</evidence>
<dbReference type="PROSITE" id="PS00108">
    <property type="entry name" value="PROTEIN_KINASE_ST"/>
    <property type="match status" value="1"/>
</dbReference>
<reference evidence="7 8" key="1">
    <citation type="submission" date="2022-03" db="EMBL/GenBank/DDBJ databases">
        <title>Isotopic signatures of nitrous oxide derived from detoxification processes.</title>
        <authorList>
            <person name="Behrendt U."/>
            <person name="Buchen C."/>
            <person name="Well R."/>
            <person name="Ulrich A."/>
            <person name="Rohe L."/>
            <person name="Kolb S."/>
            <person name="Schloter M."/>
            <person name="Horn M.A."/>
            <person name="Augustin J."/>
        </authorList>
    </citation>
    <scope>NUCLEOTIDE SEQUENCE [LARGE SCALE GENOMIC DNA]</scope>
    <source>
        <strain evidence="7 8">S4-C24</strain>
    </source>
</reference>
<dbReference type="SUPFAM" id="SSF55781">
    <property type="entry name" value="GAF domain-like"/>
    <property type="match status" value="1"/>
</dbReference>
<evidence type="ECO:0000256" key="1">
    <source>
        <dbReference type="ARBA" id="ARBA00012513"/>
    </source>
</evidence>
<dbReference type="SUPFAM" id="SSF56112">
    <property type="entry name" value="Protein kinase-like (PK-like)"/>
    <property type="match status" value="1"/>
</dbReference>
<keyword evidence="8" id="KW-1185">Reference proteome</keyword>
<dbReference type="InterPro" id="IPR011009">
    <property type="entry name" value="Kinase-like_dom_sf"/>
</dbReference>
<dbReference type="PANTHER" id="PTHR43671:SF13">
    <property type="entry name" value="SERINE_THREONINE-PROTEIN KINASE NEK2"/>
    <property type="match status" value="1"/>
</dbReference>
<dbReference type="PANTHER" id="PTHR43671">
    <property type="entry name" value="SERINE/THREONINE-PROTEIN KINASE NEK"/>
    <property type="match status" value="1"/>
</dbReference>
<dbReference type="Gene3D" id="3.30.200.20">
    <property type="entry name" value="Phosphorylase Kinase, domain 1"/>
    <property type="match status" value="1"/>
</dbReference>
<dbReference type="CDD" id="cd14014">
    <property type="entry name" value="STKc_PknB_like"/>
    <property type="match status" value="1"/>
</dbReference>
<dbReference type="InterPro" id="IPR008271">
    <property type="entry name" value="Ser/Thr_kinase_AS"/>
</dbReference>
<dbReference type="GO" id="GO:0016301">
    <property type="term" value="F:kinase activity"/>
    <property type="evidence" value="ECO:0007669"/>
    <property type="project" value="UniProtKB-KW"/>
</dbReference>
<dbReference type="InterPro" id="IPR000719">
    <property type="entry name" value="Prot_kinase_dom"/>
</dbReference>
<dbReference type="SMART" id="SM00220">
    <property type="entry name" value="S_TKc"/>
    <property type="match status" value="1"/>
</dbReference>
<gene>
    <name evidence="7" type="ORF">MNQ99_14990</name>
</gene>
<dbReference type="EMBL" id="CP093326">
    <property type="protein sequence ID" value="UNK45229.1"/>
    <property type="molecule type" value="Genomic_DNA"/>
</dbReference>
<keyword evidence="2" id="KW-0808">Transferase</keyword>
<dbReference type="Pfam" id="PF01590">
    <property type="entry name" value="GAF"/>
    <property type="match status" value="1"/>
</dbReference>
<keyword evidence="5" id="KW-0067">ATP-binding</keyword>
<protein>
    <recommendedName>
        <fullName evidence="1">non-specific serine/threonine protein kinase</fullName>
        <ecNumber evidence="1">2.7.11.1</ecNumber>
    </recommendedName>
</protein>
<evidence type="ECO:0000256" key="2">
    <source>
        <dbReference type="ARBA" id="ARBA00022679"/>
    </source>
</evidence>
<dbReference type="SMART" id="SM00065">
    <property type="entry name" value="GAF"/>
    <property type="match status" value="1"/>
</dbReference>
<accession>A0ABY3WBY3</accession>
<evidence type="ECO:0000313" key="7">
    <source>
        <dbReference type="EMBL" id="UNK45229.1"/>
    </source>
</evidence>
<evidence type="ECO:0000256" key="3">
    <source>
        <dbReference type="ARBA" id="ARBA00022741"/>
    </source>
</evidence>
<organism evidence="7 8">
    <name type="scientific">Arthrobacter sulfonylureivorans</name>
    <dbReference type="NCBI Taxonomy" id="2486855"/>
    <lineage>
        <taxon>Bacteria</taxon>
        <taxon>Bacillati</taxon>
        <taxon>Actinomycetota</taxon>
        <taxon>Actinomycetes</taxon>
        <taxon>Micrococcales</taxon>
        <taxon>Micrococcaceae</taxon>
        <taxon>Arthrobacter</taxon>
    </lineage>
</organism>
<keyword evidence="4 7" id="KW-0418">Kinase</keyword>
<evidence type="ECO:0000259" key="6">
    <source>
        <dbReference type="PROSITE" id="PS50011"/>
    </source>
</evidence>
<dbReference type="Proteomes" id="UP000829069">
    <property type="component" value="Chromosome"/>
</dbReference>
<evidence type="ECO:0000256" key="4">
    <source>
        <dbReference type="ARBA" id="ARBA00022777"/>
    </source>
</evidence>
<dbReference type="EC" id="2.7.11.1" evidence="1"/>
<proteinExistence type="predicted"/>
<evidence type="ECO:0000313" key="8">
    <source>
        <dbReference type="Proteomes" id="UP000829069"/>
    </source>
</evidence>
<dbReference type="InterPro" id="IPR050660">
    <property type="entry name" value="NEK_Ser/Thr_kinase"/>
</dbReference>
<dbReference type="PROSITE" id="PS50011">
    <property type="entry name" value="PROTEIN_KINASE_DOM"/>
    <property type="match status" value="1"/>
</dbReference>
<feature type="domain" description="Protein kinase" evidence="6">
    <location>
        <begin position="7"/>
        <end position="269"/>
    </location>
</feature>
<dbReference type="InterPro" id="IPR003018">
    <property type="entry name" value="GAF"/>
</dbReference>
<dbReference type="Gene3D" id="3.30.450.40">
    <property type="match status" value="1"/>
</dbReference>
<dbReference type="RefSeq" id="WP_241913496.1">
    <property type="nucleotide sequence ID" value="NZ_CP093326.1"/>
</dbReference>
<dbReference type="Gene3D" id="1.10.510.10">
    <property type="entry name" value="Transferase(Phosphotransferase) domain 1"/>
    <property type="match status" value="1"/>
</dbReference>
<dbReference type="InterPro" id="IPR029016">
    <property type="entry name" value="GAF-like_dom_sf"/>
</dbReference>
<keyword evidence="3" id="KW-0547">Nucleotide-binding</keyword>
<name>A0ABY3WBY3_9MICC</name>